<dbReference type="OrthoDB" id="26158at2"/>
<dbReference type="Gene3D" id="3.30.530.70">
    <property type="entry name" value="Uncharacterised protein PF12723, DUF3809"/>
    <property type="match status" value="1"/>
</dbReference>
<dbReference type="RefSeq" id="WP_119277061.1">
    <property type="nucleotide sequence ID" value="NZ_QWLA01000024.1"/>
</dbReference>
<dbReference type="EMBL" id="QWLA01000024">
    <property type="protein sequence ID" value="RIH86940.1"/>
    <property type="molecule type" value="Genomic_DNA"/>
</dbReference>
<dbReference type="Pfam" id="PF12723">
    <property type="entry name" value="DUF3809"/>
    <property type="match status" value="1"/>
</dbReference>
<dbReference type="AlphaFoldDB" id="A0A399ETT0"/>
<proteinExistence type="predicted"/>
<comment type="caution">
    <text evidence="1">The sequence shown here is derived from an EMBL/GenBank/DDBJ whole genome shotgun (WGS) entry which is preliminary data.</text>
</comment>
<dbReference type="InterPro" id="IPR024219">
    <property type="entry name" value="DUF3809"/>
</dbReference>
<organism evidence="1 2">
    <name type="scientific">Calidithermus roseus</name>
    <dbReference type="NCBI Taxonomy" id="1644118"/>
    <lineage>
        <taxon>Bacteria</taxon>
        <taxon>Thermotogati</taxon>
        <taxon>Deinococcota</taxon>
        <taxon>Deinococci</taxon>
        <taxon>Thermales</taxon>
        <taxon>Thermaceae</taxon>
        <taxon>Calidithermus</taxon>
    </lineage>
</organism>
<name>A0A399ETT0_9DEIN</name>
<reference evidence="1 2" key="1">
    <citation type="submission" date="2018-08" db="EMBL/GenBank/DDBJ databases">
        <title>Meiothermus roseus NBRC 110900 genome sequencing project.</title>
        <authorList>
            <person name="Da Costa M.S."/>
            <person name="Albuquerque L."/>
            <person name="Raposo P."/>
            <person name="Froufe H.J.C."/>
            <person name="Barroso C.S."/>
            <person name="Egas C."/>
        </authorList>
    </citation>
    <scope>NUCLEOTIDE SEQUENCE [LARGE SCALE GENOMIC DNA]</scope>
    <source>
        <strain evidence="1 2">NBRC 110900</strain>
    </source>
</reference>
<dbReference type="Proteomes" id="UP000265341">
    <property type="component" value="Unassembled WGS sequence"/>
</dbReference>
<evidence type="ECO:0000313" key="1">
    <source>
        <dbReference type="EMBL" id="RIH86940.1"/>
    </source>
</evidence>
<sequence length="142" mass="15739">MNIERTFELTLPGDEALLHSPEKVFGGRSPFEAMSREGLRLRGALAADVPLLGQLRFPFESELVLDIGLAQLEPVLPSPIPDYWAEIAGEGRVQGEKLHYQITVRLHAEVPPGDKWGGKALRRMAEAAFERTLSRALSQLQP</sequence>
<evidence type="ECO:0008006" key="3">
    <source>
        <dbReference type="Google" id="ProtNLM"/>
    </source>
</evidence>
<evidence type="ECO:0000313" key="2">
    <source>
        <dbReference type="Proteomes" id="UP000265341"/>
    </source>
</evidence>
<keyword evidence="2" id="KW-1185">Reference proteome</keyword>
<gene>
    <name evidence="1" type="ORF">Mrose_01521</name>
</gene>
<protein>
    <recommendedName>
        <fullName evidence="3">Polyketide cyclase / dehydrase and lipid transport</fullName>
    </recommendedName>
</protein>
<accession>A0A399ETT0</accession>